<organism evidence="2">
    <name type="scientific">Simulium nigrimanum</name>
    <name type="common">Black fly</name>
    <dbReference type="NCBI Taxonomy" id="683695"/>
    <lineage>
        <taxon>Eukaryota</taxon>
        <taxon>Metazoa</taxon>
        <taxon>Ecdysozoa</taxon>
        <taxon>Arthropoda</taxon>
        <taxon>Hexapoda</taxon>
        <taxon>Insecta</taxon>
        <taxon>Pterygota</taxon>
        <taxon>Neoptera</taxon>
        <taxon>Endopterygota</taxon>
        <taxon>Diptera</taxon>
        <taxon>Nematocera</taxon>
        <taxon>Chironomoidea</taxon>
        <taxon>Simuliidae</taxon>
        <taxon>Simulium</taxon>
    </lineage>
</organism>
<keyword evidence="1" id="KW-1133">Transmembrane helix</keyword>
<accession>D1FQ39</accession>
<dbReference type="EMBL" id="EZ419939">
    <property type="protein sequence ID" value="ACZ28294.1"/>
    <property type="molecule type" value="mRNA"/>
</dbReference>
<evidence type="ECO:0000313" key="2">
    <source>
        <dbReference type="EMBL" id="ACZ28294.1"/>
    </source>
</evidence>
<name>D1FQ39_SIMNI</name>
<evidence type="ECO:0000256" key="1">
    <source>
        <dbReference type="SAM" id="Phobius"/>
    </source>
</evidence>
<reference evidence="2" key="1">
    <citation type="submission" date="2009-10" db="EMBL/GenBank/DDBJ databases">
        <title>An Insight into the Sialotranscriptome of Simulium nigrimanum, a Black Fly Associated with Fogo Selvagem in South America.</title>
        <authorList>
            <person name="Ribeiro J.M.C."/>
            <person name="Valenzuela J.G."/>
            <person name="Pham V.M."/>
            <person name="Kleeman L."/>
            <person name="Barbian K.D."/>
            <person name="Favreau A.J."/>
            <person name="Eaton D.P."/>
            <person name="Aoki V."/>
            <person name="Hans-Filho G."/>
            <person name="Rivitti E.A."/>
            <person name="Diaz L.A."/>
        </authorList>
    </citation>
    <scope>NUCLEOTIDE SEQUENCE</scope>
    <source>
        <tissue evidence="2">Salivary glands</tissue>
    </source>
</reference>
<feature type="transmembrane region" description="Helical" evidence="1">
    <location>
        <begin position="38"/>
        <end position="57"/>
    </location>
</feature>
<protein>
    <submittedName>
        <fullName evidence="2">Hypothetical secreted peptide</fullName>
    </submittedName>
</protein>
<keyword evidence="1" id="KW-0472">Membrane</keyword>
<keyword evidence="1" id="KW-0812">Transmembrane</keyword>
<feature type="transmembrane region" description="Helical" evidence="1">
    <location>
        <begin position="12"/>
        <end position="32"/>
    </location>
</feature>
<proteinExistence type="evidence at transcript level"/>
<dbReference type="AlphaFoldDB" id="D1FQ39"/>
<sequence length="58" mass="7064">MYKQKIDTNNNLEACVVLVMLILFVILLKLSQKIFIRLKNYTVIFRLYPIYMFFLLFL</sequence>